<feature type="compositionally biased region" description="Polar residues" evidence="1">
    <location>
        <begin position="125"/>
        <end position="146"/>
    </location>
</feature>
<gene>
    <name evidence="2" type="ORF">FBEOM_11514</name>
</gene>
<evidence type="ECO:0000313" key="2">
    <source>
        <dbReference type="EMBL" id="KAF4334648.1"/>
    </source>
</evidence>
<feature type="compositionally biased region" description="Low complexity" evidence="1">
    <location>
        <begin position="173"/>
        <end position="183"/>
    </location>
</feature>
<dbReference type="AlphaFoldDB" id="A0A9P5DUB2"/>
<evidence type="ECO:0000313" key="3">
    <source>
        <dbReference type="Proteomes" id="UP000730481"/>
    </source>
</evidence>
<comment type="caution">
    <text evidence="2">The sequence shown here is derived from an EMBL/GenBank/DDBJ whole genome shotgun (WGS) entry which is preliminary data.</text>
</comment>
<keyword evidence="3" id="KW-1185">Reference proteome</keyword>
<dbReference type="EMBL" id="PVQB02000658">
    <property type="protein sequence ID" value="KAF4334648.1"/>
    <property type="molecule type" value="Genomic_DNA"/>
</dbReference>
<reference evidence="2" key="2">
    <citation type="submission" date="2020-02" db="EMBL/GenBank/DDBJ databases">
        <title>Identification and distribution of gene clusters putatively required for synthesis of sphingolipid metabolism inhibitors in phylogenetically diverse species of the filamentous fungus Fusarium.</title>
        <authorList>
            <person name="Kim H.-S."/>
            <person name="Busman M."/>
            <person name="Brown D.W."/>
            <person name="Divon H."/>
            <person name="Uhlig S."/>
            <person name="Proctor R.H."/>
        </authorList>
    </citation>
    <scope>NUCLEOTIDE SEQUENCE</scope>
    <source>
        <strain evidence="2">NRRL 25174</strain>
    </source>
</reference>
<accession>A0A9P5DUB2</accession>
<feature type="region of interest" description="Disordered" evidence="1">
    <location>
        <begin position="171"/>
        <end position="191"/>
    </location>
</feature>
<protein>
    <submittedName>
        <fullName evidence="2">Uncharacterized protein</fullName>
    </submittedName>
</protein>
<dbReference type="Proteomes" id="UP000730481">
    <property type="component" value="Unassembled WGS sequence"/>
</dbReference>
<name>A0A9P5DUB2_9HYPO</name>
<organism evidence="2 3">
    <name type="scientific">Fusarium beomiforme</name>
    <dbReference type="NCBI Taxonomy" id="44412"/>
    <lineage>
        <taxon>Eukaryota</taxon>
        <taxon>Fungi</taxon>
        <taxon>Dikarya</taxon>
        <taxon>Ascomycota</taxon>
        <taxon>Pezizomycotina</taxon>
        <taxon>Sordariomycetes</taxon>
        <taxon>Hypocreomycetidae</taxon>
        <taxon>Hypocreales</taxon>
        <taxon>Nectriaceae</taxon>
        <taxon>Fusarium</taxon>
        <taxon>Fusarium burgessii species complex</taxon>
    </lineage>
</organism>
<reference evidence="2" key="1">
    <citation type="journal article" date="2017" name="Mycologia">
        <title>Fusarium algeriense, sp. nov., a novel toxigenic crown rot pathogen of durum wheat from Algeria is nested in the Fusarium burgessii species complex.</title>
        <authorList>
            <person name="Laraba I."/>
            <person name="Keddad A."/>
            <person name="Boureghda H."/>
            <person name="Abdallah N."/>
            <person name="Vaughan M.M."/>
            <person name="Proctor R.H."/>
            <person name="Busman M."/>
            <person name="O'Donnell K."/>
        </authorList>
    </citation>
    <scope>NUCLEOTIDE SEQUENCE</scope>
    <source>
        <strain evidence="2">NRRL 25174</strain>
    </source>
</reference>
<proteinExistence type="predicted"/>
<sequence>MNDTFTLPVRSRPLALSARYTPDSYVSYTISETQSSGLKAQKRAPVTQKTLENLENNGAFLPITHRDHLREETLLDNVSDDRIRSFSTSEEISDQASVLQMVRDTLRHERSQSPSPESKHGSGPRRTSSSYPDLDTKPSNAPSPASDTRIPRLDLGDLTKYSRINDRLSCLRSSSSSSAAAEAKSQEGTKKGRFDAASAFEHLQRLPTSSYHRFEIVSSSEDLPSNALTPQSNMAIRTSLEETAEPTQTYAPTRVKAQAQTRFDGLTEIQHPGSPSPSIKPPQMESKRKRKASTISLRSWTESVKRSRVEVKKLAHNIRHSGCNKIRQACQNIKRQHKEQKKHYSVWKALRHKFKREDAIKDKHEKEPGTFSIEKSKRETESWWKAGVDKYHAPKWMRFGK</sequence>
<feature type="region of interest" description="Disordered" evidence="1">
    <location>
        <begin position="106"/>
        <end position="154"/>
    </location>
</feature>
<evidence type="ECO:0000256" key="1">
    <source>
        <dbReference type="SAM" id="MobiDB-lite"/>
    </source>
</evidence>
<dbReference type="OrthoDB" id="4936392at2759"/>
<feature type="region of interest" description="Disordered" evidence="1">
    <location>
        <begin position="267"/>
        <end position="294"/>
    </location>
</feature>